<organism evidence="1 2">
    <name type="scientific">Oligella urethralis DNF00040</name>
    <dbReference type="NCBI Taxonomy" id="1401065"/>
    <lineage>
        <taxon>Bacteria</taxon>
        <taxon>Pseudomonadati</taxon>
        <taxon>Pseudomonadota</taxon>
        <taxon>Betaproteobacteria</taxon>
        <taxon>Burkholderiales</taxon>
        <taxon>Alcaligenaceae</taxon>
        <taxon>Oligella</taxon>
    </lineage>
</organism>
<dbReference type="RefSeq" id="WP_036559525.1">
    <property type="nucleotide sequence ID" value="NZ_JRNI01000027.1"/>
</dbReference>
<evidence type="ECO:0000313" key="1">
    <source>
        <dbReference type="EMBL" id="KGF30337.1"/>
    </source>
</evidence>
<accession>A0A096AI29</accession>
<keyword evidence="2" id="KW-1185">Reference proteome</keyword>
<name>A0A096AI29_9BURK</name>
<dbReference type="Proteomes" id="UP000029629">
    <property type="component" value="Unassembled WGS sequence"/>
</dbReference>
<protein>
    <submittedName>
        <fullName evidence="1">Uncharacterized protein</fullName>
    </submittedName>
</protein>
<comment type="caution">
    <text evidence="1">The sequence shown here is derived from an EMBL/GenBank/DDBJ whole genome shotgun (WGS) entry which is preliminary data.</text>
</comment>
<proteinExistence type="predicted"/>
<dbReference type="EMBL" id="JRNI01000027">
    <property type="protein sequence ID" value="KGF30337.1"/>
    <property type="molecule type" value="Genomic_DNA"/>
</dbReference>
<gene>
    <name evidence="1" type="ORF">HMPREF2130_07155</name>
</gene>
<dbReference type="AlphaFoldDB" id="A0A096AI29"/>
<dbReference type="OrthoDB" id="8688095at2"/>
<reference evidence="1 2" key="1">
    <citation type="submission" date="2014-07" db="EMBL/GenBank/DDBJ databases">
        <authorList>
            <person name="McCorrison J."/>
            <person name="Sanka R."/>
            <person name="Torralba M."/>
            <person name="Gillis M."/>
            <person name="Haft D.H."/>
            <person name="Methe B."/>
            <person name="Sutton G."/>
            <person name="Nelson K.E."/>
        </authorList>
    </citation>
    <scope>NUCLEOTIDE SEQUENCE [LARGE SCALE GENOMIC DNA]</scope>
    <source>
        <strain evidence="1 2">DNF00040</strain>
    </source>
</reference>
<evidence type="ECO:0000313" key="2">
    <source>
        <dbReference type="Proteomes" id="UP000029629"/>
    </source>
</evidence>
<sequence>MSIDSSPPYEEVLKFLSTQKFYAEDLPDWSFSNDASETYELSFGLLDKYSLERTKFIVELLIQYSPKTKKRLFKFTLLKVEYKNKGTTRYYQLETKSFKNIKKSFGHNLPHEHIGRNPEGRVNGSLDWLDWDFEQAFSHFCLRVRIDFDKRPRAPETFEL</sequence>